<evidence type="ECO:0000256" key="1">
    <source>
        <dbReference type="SAM" id="Phobius"/>
    </source>
</evidence>
<keyword evidence="1" id="KW-1133">Transmembrane helix</keyword>
<organism evidence="2 3">
    <name type="scientific">Symbiochloris irregularis</name>
    <dbReference type="NCBI Taxonomy" id="706552"/>
    <lineage>
        <taxon>Eukaryota</taxon>
        <taxon>Viridiplantae</taxon>
        <taxon>Chlorophyta</taxon>
        <taxon>core chlorophytes</taxon>
        <taxon>Trebouxiophyceae</taxon>
        <taxon>Trebouxiales</taxon>
        <taxon>Trebouxiaceae</taxon>
        <taxon>Symbiochloris</taxon>
    </lineage>
</organism>
<evidence type="ECO:0000313" key="3">
    <source>
        <dbReference type="Proteomes" id="UP001465755"/>
    </source>
</evidence>
<dbReference type="InterPro" id="IPR026749">
    <property type="entry name" value="Tmem135"/>
</dbReference>
<gene>
    <name evidence="2" type="ORF">WJX73_002479</name>
</gene>
<evidence type="ECO:0008006" key="4">
    <source>
        <dbReference type="Google" id="ProtNLM"/>
    </source>
</evidence>
<dbReference type="Proteomes" id="UP001465755">
    <property type="component" value="Unassembled WGS sequence"/>
</dbReference>
<dbReference type="PANTHER" id="PTHR12459:SF15">
    <property type="entry name" value="TRANSMEMBRANE PROTEIN 135"/>
    <property type="match status" value="1"/>
</dbReference>
<feature type="transmembrane region" description="Helical" evidence="1">
    <location>
        <begin position="143"/>
        <end position="163"/>
    </location>
</feature>
<sequence length="478" mass="52941">MDSDWPEEDSRVDRLVRGLKDFILGHPERLRALHRWLNAVLRGAAIGFCLRGGLHVVSLAFALARSKRSKQRQTRQQSLWEKLTETGRYTAFLGALAGVFVGVDEGIAAIWGRTRTAAWRAFAAGLACGPTLLLTGSGSHNSLAIYVLLRGLVLLLGYSWILAPQTMPTAYINFLNYHGGKQLYHYQAVRELTTRNAQKLPPAPLKSLADTRHADFCRTRPCSFVHPDRGCNENLIAFLPAAYARALPVYLPVYFLPAILVHRRRLLDSKAGPEILAKVGLGALRSSAFLALYCAFAWRGACAGFQLTDSCTPVSIPATCWTGGLALFAEKKSRRMELALYVLSRAVESFALCLGQWGYVRQELLPGRLDVCMFSLATACILHCYSDAHGQHRDVFRSKYLNVLDFVLGSTGLELGSICHHPSTRDLLAPHIRRISSLARSLERISQDADMEEPDTPRGSFEAGISAFRVHTSMDESR</sequence>
<keyword evidence="1" id="KW-0812">Transmembrane</keyword>
<protein>
    <recommendedName>
        <fullName evidence="4">Transmembrane protein 135 N-terminal domain-containing protein</fullName>
    </recommendedName>
</protein>
<dbReference type="EMBL" id="JALJOQ010000025">
    <property type="protein sequence ID" value="KAK9808239.1"/>
    <property type="molecule type" value="Genomic_DNA"/>
</dbReference>
<feature type="transmembrane region" description="Helical" evidence="1">
    <location>
        <begin position="89"/>
        <end position="111"/>
    </location>
</feature>
<dbReference type="PANTHER" id="PTHR12459">
    <property type="entry name" value="TRANSMEMBRANE PROTEIN 135-RELATED"/>
    <property type="match status" value="1"/>
</dbReference>
<reference evidence="2 3" key="1">
    <citation type="journal article" date="2024" name="Nat. Commun.">
        <title>Phylogenomics reveals the evolutionary origins of lichenization in chlorophyte algae.</title>
        <authorList>
            <person name="Puginier C."/>
            <person name="Libourel C."/>
            <person name="Otte J."/>
            <person name="Skaloud P."/>
            <person name="Haon M."/>
            <person name="Grisel S."/>
            <person name="Petersen M."/>
            <person name="Berrin J.G."/>
            <person name="Delaux P.M."/>
            <person name="Dal Grande F."/>
            <person name="Keller J."/>
        </authorList>
    </citation>
    <scope>NUCLEOTIDE SEQUENCE [LARGE SCALE GENOMIC DNA]</scope>
    <source>
        <strain evidence="2 3">SAG 2036</strain>
    </source>
</reference>
<evidence type="ECO:0000313" key="2">
    <source>
        <dbReference type="EMBL" id="KAK9808239.1"/>
    </source>
</evidence>
<keyword evidence="1" id="KW-0472">Membrane</keyword>
<name>A0AAW1PF60_9CHLO</name>
<keyword evidence="3" id="KW-1185">Reference proteome</keyword>
<comment type="caution">
    <text evidence="2">The sequence shown here is derived from an EMBL/GenBank/DDBJ whole genome shotgun (WGS) entry which is preliminary data.</text>
</comment>
<accession>A0AAW1PF60</accession>
<dbReference type="AlphaFoldDB" id="A0AAW1PF60"/>
<proteinExistence type="predicted"/>
<feature type="transmembrane region" description="Helical" evidence="1">
    <location>
        <begin position="117"/>
        <end position="136"/>
    </location>
</feature>
<feature type="transmembrane region" description="Helical" evidence="1">
    <location>
        <begin position="39"/>
        <end position="64"/>
    </location>
</feature>